<dbReference type="InterPro" id="IPR036812">
    <property type="entry name" value="NAD(P)_OxRdtase_dom_sf"/>
</dbReference>
<accession>A0A1G9TZN1</accession>
<dbReference type="Pfam" id="PF00248">
    <property type="entry name" value="Aldo_ket_red"/>
    <property type="match status" value="1"/>
</dbReference>
<proteinExistence type="predicted"/>
<dbReference type="AlphaFoldDB" id="A0A1G9TZN1"/>
<sequence length="291" mass="30651">MSDAPQIPATPFSRLGFGVTGPHASPAVSRRETARLIAEAIDLGINLFDTGPAYGRGEGERRLGQALRGRARDQLYIATKAGIDLHRHRDFSAGAVEMSLRGSLERLQTPYVDLLLLHGPSAADMSDRLLRRLEALRERGMIRQIGVCGRGPELDAAIDAGAFDILMAPVNAGLDAAALTRLARASEAGMQVIGIEAISGAARARPRLPASGADLWYLARAAKQVMTGTRVRPGPVPSGGALKWTLDQNGVSAVVCLTTRSANLAANARLAGLEARSVSPQLSGRDLPGAQ</sequence>
<evidence type="ECO:0000313" key="2">
    <source>
        <dbReference type="EMBL" id="SDM53250.1"/>
    </source>
</evidence>
<dbReference type="PANTHER" id="PTHR43312:SF1">
    <property type="entry name" value="NADP-DEPENDENT OXIDOREDUCTASE DOMAIN-CONTAINING PROTEIN"/>
    <property type="match status" value="1"/>
</dbReference>
<protein>
    <submittedName>
        <fullName evidence="2">Predicted oxidoreductase</fullName>
    </submittedName>
</protein>
<dbReference type="RefSeq" id="WP_091770640.1">
    <property type="nucleotide sequence ID" value="NZ_FNHG01000013.1"/>
</dbReference>
<dbReference type="Proteomes" id="UP000199759">
    <property type="component" value="Unassembled WGS sequence"/>
</dbReference>
<dbReference type="EMBL" id="FNHG01000013">
    <property type="protein sequence ID" value="SDM53250.1"/>
    <property type="molecule type" value="Genomic_DNA"/>
</dbReference>
<keyword evidence="3" id="KW-1185">Reference proteome</keyword>
<dbReference type="PANTHER" id="PTHR43312">
    <property type="entry name" value="D-THREO-ALDOSE 1-DEHYDROGENASE"/>
    <property type="match status" value="1"/>
</dbReference>
<organism evidence="2 3">
    <name type="scientific">Maricaulis salignorans</name>
    <dbReference type="NCBI Taxonomy" id="144026"/>
    <lineage>
        <taxon>Bacteria</taxon>
        <taxon>Pseudomonadati</taxon>
        <taxon>Pseudomonadota</taxon>
        <taxon>Alphaproteobacteria</taxon>
        <taxon>Maricaulales</taxon>
        <taxon>Maricaulaceae</taxon>
        <taxon>Maricaulis</taxon>
    </lineage>
</organism>
<dbReference type="InterPro" id="IPR053135">
    <property type="entry name" value="AKR2_Oxidoreductase"/>
</dbReference>
<dbReference type="Gene3D" id="3.20.20.100">
    <property type="entry name" value="NADP-dependent oxidoreductase domain"/>
    <property type="match status" value="1"/>
</dbReference>
<dbReference type="CDD" id="cd19095">
    <property type="entry name" value="AKR_PA4992-like"/>
    <property type="match status" value="1"/>
</dbReference>
<dbReference type="InterPro" id="IPR020471">
    <property type="entry name" value="AKR"/>
</dbReference>
<reference evidence="2 3" key="1">
    <citation type="submission" date="2016-10" db="EMBL/GenBank/DDBJ databases">
        <authorList>
            <person name="de Groot N.N."/>
        </authorList>
    </citation>
    <scope>NUCLEOTIDE SEQUENCE [LARGE SCALE GENOMIC DNA]</scope>
    <source>
        <strain evidence="2 3">DSM 16077</strain>
    </source>
</reference>
<dbReference type="STRING" id="144026.SAMN04488568_11370"/>
<dbReference type="PRINTS" id="PR00069">
    <property type="entry name" value="ALDKETRDTASE"/>
</dbReference>
<dbReference type="InterPro" id="IPR023210">
    <property type="entry name" value="NADP_OxRdtase_dom"/>
</dbReference>
<name>A0A1G9TZN1_9PROT</name>
<feature type="domain" description="NADP-dependent oxidoreductase" evidence="1">
    <location>
        <begin position="15"/>
        <end position="270"/>
    </location>
</feature>
<dbReference type="SUPFAM" id="SSF51430">
    <property type="entry name" value="NAD(P)-linked oxidoreductase"/>
    <property type="match status" value="1"/>
</dbReference>
<evidence type="ECO:0000313" key="3">
    <source>
        <dbReference type="Proteomes" id="UP000199759"/>
    </source>
</evidence>
<evidence type="ECO:0000259" key="1">
    <source>
        <dbReference type="Pfam" id="PF00248"/>
    </source>
</evidence>
<gene>
    <name evidence="2" type="ORF">SAMN04488568_11370</name>
</gene>
<dbReference type="OrthoDB" id="9768851at2"/>
<dbReference type="GO" id="GO:0016491">
    <property type="term" value="F:oxidoreductase activity"/>
    <property type="evidence" value="ECO:0007669"/>
    <property type="project" value="InterPro"/>
</dbReference>